<evidence type="ECO:0000313" key="1">
    <source>
        <dbReference type="EMBL" id="AGS52015.1"/>
    </source>
</evidence>
<evidence type="ECO:0008006" key="2">
    <source>
        <dbReference type="Google" id="ProtNLM"/>
    </source>
</evidence>
<reference evidence="1" key="1">
    <citation type="submission" date="2012-03" db="EMBL/GenBank/DDBJ databases">
        <title>Functional metagenomics reveals considerable lignocellulase gene clusters in the gut microbiome of a wood-feeding higher termite.</title>
        <authorList>
            <person name="Liu N."/>
        </authorList>
    </citation>
    <scope>NUCLEOTIDE SEQUENCE</scope>
</reference>
<sequence length="44" mass="4947">MPKGRKAAIQAVAERQNESLNGFVNAAIDERMERLKGTESEEDR</sequence>
<accession>A0A806JYJ0</accession>
<name>A0A806JYJ0_9BACT</name>
<organism evidence="1">
    <name type="scientific">uncultured bacterium contig00006</name>
    <dbReference type="NCBI Taxonomy" id="1181498"/>
    <lineage>
        <taxon>Bacteria</taxon>
        <taxon>environmental samples</taxon>
    </lineage>
</organism>
<proteinExistence type="predicted"/>
<dbReference type="EMBL" id="JQ844179">
    <property type="protein sequence ID" value="AGS52015.1"/>
    <property type="molecule type" value="Genomic_DNA"/>
</dbReference>
<dbReference type="AlphaFoldDB" id="A0A806JYJ0"/>
<protein>
    <recommendedName>
        <fullName evidence="2">Toxin-antitoxin system, antitoxin component, ribbon-helix-helix domain protein</fullName>
    </recommendedName>
</protein>